<feature type="domain" description="DNA polymerase epsilon subunit B N-terminal" evidence="8">
    <location>
        <begin position="5"/>
        <end position="77"/>
    </location>
</feature>
<dbReference type="GO" id="GO:0008622">
    <property type="term" value="C:epsilon DNA polymerase complex"/>
    <property type="evidence" value="ECO:0007669"/>
    <property type="project" value="UniProtKB-UniRule"/>
</dbReference>
<dbReference type="AlphaFoldDB" id="A0AAN7SJ97"/>
<keyword evidence="5 6" id="KW-0539">Nucleus</keyword>
<evidence type="ECO:0000256" key="2">
    <source>
        <dbReference type="ARBA" id="ARBA00009560"/>
    </source>
</evidence>
<keyword evidence="4 6" id="KW-0238">DNA-binding</keyword>
<dbReference type="PANTHER" id="PTHR12708">
    <property type="entry name" value="DNA POLYMERASE EPSILON SUBUNIT B"/>
    <property type="match status" value="1"/>
</dbReference>
<gene>
    <name evidence="9" type="ORF">RN001_000703</name>
</gene>
<dbReference type="Gene3D" id="3.60.21.60">
    <property type="match status" value="1"/>
</dbReference>
<evidence type="ECO:0000259" key="7">
    <source>
        <dbReference type="Pfam" id="PF04042"/>
    </source>
</evidence>
<keyword evidence="10" id="KW-1185">Reference proteome</keyword>
<dbReference type="Proteomes" id="UP001353858">
    <property type="component" value="Unassembled WGS sequence"/>
</dbReference>
<sequence>MSSTEKIKKKLHNALKLSGFSIRKDFSSYIVDAFVKGNVCLEDNSTFDIYVKSICSSLEKQCLINKSIEKQHIERVVEIALNSGYDKQESTFNVINAFDFPKFNYDPDRKIYLPATSKSILLSSPNSKTELFVERYSTILQRTLRNFKNRDVEKDKLTLQTVDYLLTKNCLTLNKTVILGSILQVSEGKYYLEDPSGIVELDLSHAKYYGGFFVENSFILVDGYYEDKILQVATVLLPPGEEYKDSVLSFGNFNYFGGSAFTALRNSQNLEEQLQHNQSGSIFFLSDVWLDHDKVFEKLDELFSGLQYSSPIAFVFMGNFIQEYQGLEKMDHLKKLFKKFGELLGNYPELTSTSKFVFIPGMTDPCNLHILPRFSLPTAVTEDFKKIVPNAIFATNPCRLQSYTREITLMRADIIMKLIQCSLYKPEKEDRINYVTRTIISQGHLTPFSLNALTVHWDFDYTLRLYPLPNLIVLGDKTEAYAAEYKGCQVINPGPFCDGFQFKCYTPFTNQVDDCGL</sequence>
<dbReference type="GO" id="GO:0003677">
    <property type="term" value="F:DNA binding"/>
    <property type="evidence" value="ECO:0007669"/>
    <property type="project" value="UniProtKB-UniRule"/>
</dbReference>
<proteinExistence type="inferred from homology"/>
<dbReference type="Pfam" id="PF12213">
    <property type="entry name" value="Dpoe2NT"/>
    <property type="match status" value="1"/>
</dbReference>
<dbReference type="PANTHER" id="PTHR12708:SF0">
    <property type="entry name" value="DNA POLYMERASE EPSILON SUBUNIT 2"/>
    <property type="match status" value="1"/>
</dbReference>
<keyword evidence="3 6" id="KW-0235">DNA replication</keyword>
<organism evidence="9 10">
    <name type="scientific">Aquatica leii</name>
    <dbReference type="NCBI Taxonomy" id="1421715"/>
    <lineage>
        <taxon>Eukaryota</taxon>
        <taxon>Metazoa</taxon>
        <taxon>Ecdysozoa</taxon>
        <taxon>Arthropoda</taxon>
        <taxon>Hexapoda</taxon>
        <taxon>Insecta</taxon>
        <taxon>Pterygota</taxon>
        <taxon>Neoptera</taxon>
        <taxon>Endopterygota</taxon>
        <taxon>Coleoptera</taxon>
        <taxon>Polyphaga</taxon>
        <taxon>Elateriformia</taxon>
        <taxon>Elateroidea</taxon>
        <taxon>Lampyridae</taxon>
        <taxon>Luciolinae</taxon>
        <taxon>Aquatica</taxon>
    </lineage>
</organism>
<evidence type="ECO:0000256" key="4">
    <source>
        <dbReference type="ARBA" id="ARBA00023125"/>
    </source>
</evidence>
<evidence type="ECO:0000256" key="6">
    <source>
        <dbReference type="PIRNR" id="PIRNR000799"/>
    </source>
</evidence>
<dbReference type="GO" id="GO:0042276">
    <property type="term" value="P:error-prone translesion synthesis"/>
    <property type="evidence" value="ECO:0007669"/>
    <property type="project" value="TreeGrafter"/>
</dbReference>
<evidence type="ECO:0000256" key="3">
    <source>
        <dbReference type="ARBA" id="ARBA00022705"/>
    </source>
</evidence>
<dbReference type="InterPro" id="IPR007185">
    <property type="entry name" value="DNA_pol_a/d/e_bsu"/>
</dbReference>
<feature type="domain" description="DNA polymerase alpha/delta/epsilon subunit B" evidence="7">
    <location>
        <begin position="282"/>
        <end position="481"/>
    </location>
</feature>
<dbReference type="GO" id="GO:0006261">
    <property type="term" value="P:DNA-templated DNA replication"/>
    <property type="evidence" value="ECO:0007669"/>
    <property type="project" value="InterPro"/>
</dbReference>
<dbReference type="EMBL" id="JARPUR010000001">
    <property type="protein sequence ID" value="KAK4884432.1"/>
    <property type="molecule type" value="Genomic_DNA"/>
</dbReference>
<accession>A0AAN7SJ97</accession>
<dbReference type="Gene3D" id="1.10.8.60">
    <property type="match status" value="1"/>
</dbReference>
<reference evidence="10" key="1">
    <citation type="submission" date="2023-01" db="EMBL/GenBank/DDBJ databases">
        <title>Key to firefly adult light organ development and bioluminescence: homeobox transcription factors regulate luciferase expression and transportation to peroxisome.</title>
        <authorList>
            <person name="Fu X."/>
        </authorList>
    </citation>
    <scope>NUCLEOTIDE SEQUENCE [LARGE SCALE GENOMIC DNA]</scope>
</reference>
<dbReference type="PIRSF" id="PIRSF000799">
    <property type="entry name" value="DNA_pol_eps_2"/>
    <property type="match status" value="1"/>
</dbReference>
<comment type="caution">
    <text evidence="9">The sequence shown here is derived from an EMBL/GenBank/DDBJ whole genome shotgun (WGS) entry which is preliminary data.</text>
</comment>
<evidence type="ECO:0000256" key="1">
    <source>
        <dbReference type="ARBA" id="ARBA00004123"/>
    </source>
</evidence>
<evidence type="ECO:0000259" key="8">
    <source>
        <dbReference type="Pfam" id="PF12213"/>
    </source>
</evidence>
<dbReference type="Pfam" id="PF04042">
    <property type="entry name" value="DNA_pol_E_B"/>
    <property type="match status" value="1"/>
</dbReference>
<evidence type="ECO:0000256" key="5">
    <source>
        <dbReference type="ARBA" id="ARBA00023242"/>
    </source>
</evidence>
<dbReference type="InterPro" id="IPR024639">
    <property type="entry name" value="DNA_pol_e_bsu_N"/>
</dbReference>
<evidence type="ECO:0000313" key="10">
    <source>
        <dbReference type="Proteomes" id="UP001353858"/>
    </source>
</evidence>
<protein>
    <recommendedName>
        <fullName evidence="6">DNA polymerase epsilon subunit</fullName>
    </recommendedName>
    <alternativeName>
        <fullName evidence="6">DNA polymerase II subunit 2</fullName>
    </alternativeName>
</protein>
<comment type="subcellular location">
    <subcellularLocation>
        <location evidence="1 6">Nucleus</location>
    </subcellularLocation>
</comment>
<comment type="similarity">
    <text evidence="2 6">Belongs to the DNA polymerase epsilon subunit B family.</text>
</comment>
<evidence type="ECO:0000313" key="9">
    <source>
        <dbReference type="EMBL" id="KAK4884432.1"/>
    </source>
</evidence>
<comment type="function">
    <text evidence="6">Participates in DNA repair and in chromosomal DNA replication.</text>
</comment>
<dbReference type="InterPro" id="IPR016266">
    <property type="entry name" value="POLE2"/>
</dbReference>
<name>A0AAN7SJ97_9COLE</name>